<dbReference type="Pfam" id="PF01453">
    <property type="entry name" value="B_lectin"/>
    <property type="match status" value="1"/>
</dbReference>
<reference evidence="7" key="1">
    <citation type="journal article" date="2019" name="Gigascience">
        <title>De novo genome assembly of the endangered Acer yangbiense, a plant species with extremely small populations endemic to Yunnan Province, China.</title>
        <authorList>
            <person name="Yang J."/>
            <person name="Wariss H.M."/>
            <person name="Tao L."/>
            <person name="Zhang R."/>
            <person name="Yun Q."/>
            <person name="Hollingsworth P."/>
            <person name="Dao Z."/>
            <person name="Luo G."/>
            <person name="Guo H."/>
            <person name="Ma Y."/>
            <person name="Sun W."/>
        </authorList>
    </citation>
    <scope>NUCLEOTIDE SEQUENCE [LARGE SCALE GENOMIC DNA]</scope>
    <source>
        <strain evidence="7">cv. Malutang</strain>
    </source>
</reference>
<protein>
    <recommendedName>
        <fullName evidence="8">Bulb-type lectin domain-containing protein</fullName>
    </recommendedName>
</protein>
<evidence type="ECO:0000256" key="3">
    <source>
        <dbReference type="ARBA" id="ARBA00023180"/>
    </source>
</evidence>
<keyword evidence="3" id="KW-0325">Glycoprotein</keyword>
<dbReference type="Proteomes" id="UP000323000">
    <property type="component" value="Chromosome 2"/>
</dbReference>
<evidence type="ECO:0000313" key="6">
    <source>
        <dbReference type="EMBL" id="TXG69079.1"/>
    </source>
</evidence>
<dbReference type="PROSITE" id="PS50948">
    <property type="entry name" value="PAN"/>
    <property type="match status" value="1"/>
</dbReference>
<dbReference type="PANTHER" id="PTHR32444">
    <property type="entry name" value="BULB-TYPE LECTIN DOMAIN-CONTAINING PROTEIN"/>
    <property type="match status" value="1"/>
</dbReference>
<dbReference type="AlphaFoldDB" id="A0A5C7IJ38"/>
<dbReference type="InterPro" id="IPR001480">
    <property type="entry name" value="Bulb-type_lectin_dom"/>
</dbReference>
<feature type="domain" description="Bulb-type lectin" evidence="4">
    <location>
        <begin position="108"/>
        <end position="224"/>
    </location>
</feature>
<proteinExistence type="predicted"/>
<feature type="domain" description="Apple" evidence="5">
    <location>
        <begin position="336"/>
        <end position="410"/>
    </location>
</feature>
<name>A0A5C7IJ38_9ROSI</name>
<dbReference type="PROSITE" id="PS50927">
    <property type="entry name" value="BULB_LECTIN"/>
    <property type="match status" value="1"/>
</dbReference>
<evidence type="ECO:0000256" key="2">
    <source>
        <dbReference type="ARBA" id="ARBA00023157"/>
    </source>
</evidence>
<keyword evidence="7" id="KW-1185">Reference proteome</keyword>
<comment type="caution">
    <text evidence="6">The sequence shown here is derived from an EMBL/GenBank/DDBJ whole genome shotgun (WGS) entry which is preliminary data.</text>
</comment>
<accession>A0A5C7IJ38</accession>
<dbReference type="SUPFAM" id="SSF51110">
    <property type="entry name" value="alpha-D-mannose-specific plant lectins"/>
    <property type="match status" value="1"/>
</dbReference>
<dbReference type="InterPro" id="IPR003609">
    <property type="entry name" value="Pan_app"/>
</dbReference>
<evidence type="ECO:0000259" key="5">
    <source>
        <dbReference type="PROSITE" id="PS50948"/>
    </source>
</evidence>
<evidence type="ECO:0000313" key="7">
    <source>
        <dbReference type="Proteomes" id="UP000323000"/>
    </source>
</evidence>
<evidence type="ECO:0008006" key="8">
    <source>
        <dbReference type="Google" id="ProtNLM"/>
    </source>
</evidence>
<evidence type="ECO:0000256" key="1">
    <source>
        <dbReference type="ARBA" id="ARBA00022729"/>
    </source>
</evidence>
<keyword evidence="2" id="KW-1015">Disulfide bond</keyword>
<dbReference type="EMBL" id="VAHF01000002">
    <property type="protein sequence ID" value="TXG69079.1"/>
    <property type="molecule type" value="Genomic_DNA"/>
</dbReference>
<organism evidence="6 7">
    <name type="scientific">Acer yangbiense</name>
    <dbReference type="NCBI Taxonomy" id="1000413"/>
    <lineage>
        <taxon>Eukaryota</taxon>
        <taxon>Viridiplantae</taxon>
        <taxon>Streptophyta</taxon>
        <taxon>Embryophyta</taxon>
        <taxon>Tracheophyta</taxon>
        <taxon>Spermatophyta</taxon>
        <taxon>Magnoliopsida</taxon>
        <taxon>eudicotyledons</taxon>
        <taxon>Gunneridae</taxon>
        <taxon>Pentapetalae</taxon>
        <taxon>rosids</taxon>
        <taxon>malvids</taxon>
        <taxon>Sapindales</taxon>
        <taxon>Sapindaceae</taxon>
        <taxon>Hippocastanoideae</taxon>
        <taxon>Acereae</taxon>
        <taxon>Acer</taxon>
    </lineage>
</organism>
<keyword evidence="1" id="KW-0732">Signal</keyword>
<evidence type="ECO:0000259" key="4">
    <source>
        <dbReference type="PROSITE" id="PS50927"/>
    </source>
</evidence>
<dbReference type="Pfam" id="PF08276">
    <property type="entry name" value="PAN_2"/>
    <property type="match status" value="1"/>
</dbReference>
<dbReference type="CDD" id="cd01098">
    <property type="entry name" value="PAN_AP_plant"/>
    <property type="match status" value="1"/>
</dbReference>
<dbReference type="InterPro" id="IPR036426">
    <property type="entry name" value="Bulb-type_lectin_dom_sf"/>
</dbReference>
<sequence length="429" mass="48465">MFIKLSIKEKTQGGELVAVTNVAIGRALVIPLLCYLCYLVWRKTKAIAYRKLLRELGDNFSFPTTNNKDHSTNHDLKIINFQTIAAASDNLSSAYKLAEGGFGPIYKRDKLLQGEELKDGDELVSTFGVWYNKPDDRTSLPSPFYKTPYRKVVWVANRNSPIIGKSGSLRIDSTDGNLKIIQSGGNPIAITSVEGARNTSVTLEDSGNLVLHELHSNGSIKRMLWQSFDYPTHTLLPGMKLGINLQTGHQWFLRSWLTDESPVEGSYNFGMDPNWTDRYISNEQEKYLTYSVKDDVTSFPTLQIDQNGYLKDYSGFSMSCSEEGGYCGPYRNRVSCNRGRSYFDVKFGLMSSVDGTKFRENDNMTLDDCQLKCYKNCSCVAFAATNTENYTGCKIWSGGTKFIKSYTDNCRDIYYEVEPKGKSLLQYWS</sequence>
<dbReference type="Gene3D" id="2.90.10.10">
    <property type="entry name" value="Bulb-type lectin domain"/>
    <property type="match status" value="1"/>
</dbReference>
<dbReference type="SMART" id="SM00108">
    <property type="entry name" value="B_lectin"/>
    <property type="match status" value="1"/>
</dbReference>
<gene>
    <name evidence="6" type="ORF">EZV62_004014</name>
</gene>
<dbReference type="OrthoDB" id="4062651at2759"/>
<dbReference type="PANTHER" id="PTHR32444:SF226">
    <property type="entry name" value="BULB-TYPE LECTIN DOMAIN-CONTAINING PROTEIN"/>
    <property type="match status" value="1"/>
</dbReference>